<evidence type="ECO:0000256" key="2">
    <source>
        <dbReference type="ARBA" id="ARBA00022692"/>
    </source>
</evidence>
<dbReference type="CDD" id="cd08376">
    <property type="entry name" value="C2B_MCTP_PRT"/>
    <property type="match status" value="1"/>
</dbReference>
<dbReference type="InterPro" id="IPR000008">
    <property type="entry name" value="C2_dom"/>
</dbReference>
<dbReference type="FunFam" id="2.60.40.150:FF:000050">
    <property type="entry name" value="Multiple C2 and transmembrane domain containing 1"/>
    <property type="match status" value="1"/>
</dbReference>
<dbReference type="Pfam" id="PF00168">
    <property type="entry name" value="C2"/>
    <property type="match status" value="2"/>
</dbReference>
<keyword evidence="3" id="KW-0479">Metal-binding</keyword>
<dbReference type="GO" id="GO:0030672">
    <property type="term" value="C:synaptic vesicle membrane"/>
    <property type="evidence" value="ECO:0007669"/>
    <property type="project" value="TreeGrafter"/>
</dbReference>
<dbReference type="InterPro" id="IPR035892">
    <property type="entry name" value="C2_domain_sf"/>
</dbReference>
<keyword evidence="4" id="KW-0677">Repeat</keyword>
<dbReference type="Pfam" id="PF08372">
    <property type="entry name" value="PRT_C"/>
    <property type="match status" value="1"/>
</dbReference>
<evidence type="ECO:0000256" key="7">
    <source>
        <dbReference type="ARBA" id="ARBA00023136"/>
    </source>
</evidence>
<sequence>MESSAEDAAASSDSDEGGPPLSPESRDADSASVHSSEHGDGPSKDASTSRASAFVDSIRAKYFSKSLRLGSGGGDASSAAASKKQKVQLWDSVINVVLVEGRQLLAMDDNGLSDPYVRFRLGTEKYKSKNATKTLNPQWLEQFDLHMYTDQPKVLEITVWDKDFSGKGDFMGRCSIDLSSLEPETTHSVWQELEDGAGSLFLLLTISGSTHGSTSCVSDLTAYEAMGGATARAKALKARYGLLHSLHDWDDVGHLIVKVYKAQGLASADLGGKSDPFCVLELVNSRLQTHTEYKTLSPEWNKIFSFKVKDIHSVLELTVFDEDRDKKCEFLGKLAIPLLKVKNGEKKWYGLKDRKLKTRVKGQILLEMSVVYNPIKACVKTFNPKEAKFMQLDPKFKRVVFMRNLTRVKNIVVFVIDMGKFLNNCFLWESVPRSLLAFASFMVITYTAELYMIPLVLLLVFFKNLLVLTVAGIQGAGKEEEDFYDEEEDDEDDDKDSKTEEKKSLKERLQAVQEATATVQNVLGEVASLGERINNTFNFSVPQLSWLAIIVLLLVTVILYYVPIRYVLMAWGVNKFTKKLRSPDVIPNNEVMDFISRVPDNEEKVMYREMRPVPSAALDAERKKKKKIS</sequence>
<proteinExistence type="evidence at transcript level"/>
<evidence type="ECO:0000256" key="6">
    <source>
        <dbReference type="ARBA" id="ARBA00022989"/>
    </source>
</evidence>
<feature type="compositionally biased region" description="Acidic residues" evidence="8">
    <location>
        <begin position="481"/>
        <end position="494"/>
    </location>
</feature>
<evidence type="ECO:0000313" key="11">
    <source>
        <dbReference type="EMBL" id="JAT94150.1"/>
    </source>
</evidence>
<dbReference type="SUPFAM" id="SSF49562">
    <property type="entry name" value="C2 domain (Calcium/lipid-binding domain, CaLB)"/>
    <property type="match status" value="2"/>
</dbReference>
<feature type="region of interest" description="Disordered" evidence="8">
    <location>
        <begin position="1"/>
        <end position="50"/>
    </location>
</feature>
<dbReference type="PANTHER" id="PTHR45911:SF4">
    <property type="entry name" value="MULTIPLE C2 AND TRANSMEMBRANE DOMAIN-CONTAINING PROTEIN"/>
    <property type="match status" value="1"/>
</dbReference>
<feature type="transmembrane region" description="Helical" evidence="9">
    <location>
        <begin position="544"/>
        <end position="562"/>
    </location>
</feature>
<dbReference type="AlphaFoldDB" id="A0A1E1X4F5"/>
<dbReference type="PROSITE" id="PS50004">
    <property type="entry name" value="C2"/>
    <property type="match status" value="2"/>
</dbReference>
<evidence type="ECO:0000256" key="3">
    <source>
        <dbReference type="ARBA" id="ARBA00022723"/>
    </source>
</evidence>
<accession>A0A1E1X4F5</accession>
<feature type="compositionally biased region" description="Basic and acidic residues" evidence="8">
    <location>
        <begin position="24"/>
        <end position="43"/>
    </location>
</feature>
<dbReference type="SMART" id="SM00239">
    <property type="entry name" value="C2"/>
    <property type="match status" value="2"/>
</dbReference>
<name>A0A1E1X4F5_9ACAR</name>
<feature type="domain" description="C2" evidence="10">
    <location>
        <begin position="72"/>
        <end position="191"/>
    </location>
</feature>
<reference evidence="11" key="1">
    <citation type="journal article" date="2017" name="Front. Cell. Infect. Microbiol.">
        <title>The Distinct Transcriptional Response of the Midgut of Amblyomma sculptum and Amblyomma aureolatum Ticks to Rickettsia rickettsii Correlates to Their Differences in Susceptibility to Infection.</title>
        <authorList>
            <person name="Martins L.A."/>
            <person name="Galletti M.F.B.M."/>
            <person name="Ribeiro J.M."/>
            <person name="Fujita A."/>
            <person name="Costa F.B."/>
            <person name="Labruna M.B."/>
            <person name="Daffre S."/>
            <person name="Fogaca A.C."/>
        </authorList>
    </citation>
    <scope>NUCLEOTIDE SEQUENCE</scope>
</reference>
<feature type="compositionally biased region" description="Low complexity" evidence="8">
    <location>
        <begin position="1"/>
        <end position="12"/>
    </location>
</feature>
<evidence type="ECO:0000256" key="5">
    <source>
        <dbReference type="ARBA" id="ARBA00022837"/>
    </source>
</evidence>
<dbReference type="CDD" id="cd08377">
    <property type="entry name" value="C2C_MCTP_PRT"/>
    <property type="match status" value="1"/>
</dbReference>
<dbReference type="PRINTS" id="PR00360">
    <property type="entry name" value="C2DOMAIN"/>
</dbReference>
<keyword evidence="7 9" id="KW-0472">Membrane</keyword>
<dbReference type="FunFam" id="2.60.40.150:FF:000167">
    <property type="entry name" value="Multiple C2 domains, transmembrane 2a"/>
    <property type="match status" value="1"/>
</dbReference>
<feature type="transmembrane region" description="Helical" evidence="9">
    <location>
        <begin position="435"/>
        <end position="462"/>
    </location>
</feature>
<dbReference type="Gene3D" id="2.60.40.150">
    <property type="entry name" value="C2 domain"/>
    <property type="match status" value="2"/>
</dbReference>
<keyword evidence="2 9" id="KW-0812">Transmembrane</keyword>
<feature type="domain" description="C2" evidence="10">
    <location>
        <begin position="239"/>
        <end position="353"/>
    </location>
</feature>
<organism evidence="11">
    <name type="scientific">Amblyomma aureolatum</name>
    <dbReference type="NCBI Taxonomy" id="187763"/>
    <lineage>
        <taxon>Eukaryota</taxon>
        <taxon>Metazoa</taxon>
        <taxon>Ecdysozoa</taxon>
        <taxon>Arthropoda</taxon>
        <taxon>Chelicerata</taxon>
        <taxon>Arachnida</taxon>
        <taxon>Acari</taxon>
        <taxon>Parasitiformes</taxon>
        <taxon>Ixodida</taxon>
        <taxon>Ixodoidea</taxon>
        <taxon>Ixodidae</taxon>
        <taxon>Amblyomminae</taxon>
        <taxon>Amblyomma</taxon>
    </lineage>
</organism>
<dbReference type="PANTHER" id="PTHR45911">
    <property type="entry name" value="C2 DOMAIN-CONTAINING PROTEIN"/>
    <property type="match status" value="1"/>
</dbReference>
<keyword evidence="5" id="KW-0106">Calcium</keyword>
<feature type="transmembrane region" description="Helical" evidence="9">
    <location>
        <begin position="411"/>
        <end position="428"/>
    </location>
</feature>
<evidence type="ECO:0000256" key="1">
    <source>
        <dbReference type="ARBA" id="ARBA00004141"/>
    </source>
</evidence>
<keyword evidence="6 9" id="KW-1133">Transmembrane helix</keyword>
<evidence type="ECO:0000256" key="4">
    <source>
        <dbReference type="ARBA" id="ARBA00022737"/>
    </source>
</evidence>
<dbReference type="EMBL" id="GFAC01005038">
    <property type="protein sequence ID" value="JAT94150.1"/>
    <property type="molecule type" value="mRNA"/>
</dbReference>
<feature type="region of interest" description="Disordered" evidence="8">
    <location>
        <begin position="481"/>
        <end position="503"/>
    </location>
</feature>
<comment type="subcellular location">
    <subcellularLocation>
        <location evidence="1">Membrane</location>
        <topology evidence="1">Multi-pass membrane protein</topology>
    </subcellularLocation>
</comment>
<evidence type="ECO:0000256" key="8">
    <source>
        <dbReference type="SAM" id="MobiDB-lite"/>
    </source>
</evidence>
<dbReference type="InterPro" id="IPR013583">
    <property type="entry name" value="MCTP_C"/>
</dbReference>
<dbReference type="GO" id="GO:0005509">
    <property type="term" value="F:calcium ion binding"/>
    <property type="evidence" value="ECO:0007669"/>
    <property type="project" value="TreeGrafter"/>
</dbReference>
<dbReference type="GO" id="GO:0046928">
    <property type="term" value="P:regulation of neurotransmitter secretion"/>
    <property type="evidence" value="ECO:0007669"/>
    <property type="project" value="TreeGrafter"/>
</dbReference>
<evidence type="ECO:0000256" key="9">
    <source>
        <dbReference type="SAM" id="Phobius"/>
    </source>
</evidence>
<evidence type="ECO:0000259" key="10">
    <source>
        <dbReference type="PROSITE" id="PS50004"/>
    </source>
</evidence>
<protein>
    <submittedName>
        <fullName evidence="11">Putative conserved plasma membrane protein</fullName>
    </submittedName>
</protein>